<dbReference type="Proteomes" id="UP000092460">
    <property type="component" value="Unassembled WGS sequence"/>
</dbReference>
<dbReference type="EMBL" id="JXJN01024217">
    <property type="status" value="NOT_ANNOTATED_CDS"/>
    <property type="molecule type" value="Genomic_DNA"/>
</dbReference>
<evidence type="ECO:0000313" key="2">
    <source>
        <dbReference type="Proteomes" id="UP000092460"/>
    </source>
</evidence>
<name>A0A1B0C1Z0_9MUSC</name>
<proteinExistence type="predicted"/>
<evidence type="ECO:0000313" key="1">
    <source>
        <dbReference type="EnsemblMetazoa" id="GPPI046897-PA"/>
    </source>
</evidence>
<keyword evidence="2" id="KW-1185">Reference proteome</keyword>
<reference evidence="1" key="2">
    <citation type="submission" date="2020-05" db="UniProtKB">
        <authorList>
            <consortium name="EnsemblMetazoa"/>
        </authorList>
    </citation>
    <scope>IDENTIFICATION</scope>
    <source>
        <strain evidence="1">IAEA</strain>
    </source>
</reference>
<sequence length="133" mass="14518">MTPSPIGEVSAKLALSKFPELVVSSPQIYAIKHLGRNPVFHGLWACLAREISKILSSDSCIIILYLDFLNDLGVFEIKDKTVLDRLTLKPSSRFHLIEGSGLPFALHLKVTLSPSRIITSLDVKASSIFGGTV</sequence>
<accession>A0A1B0C1Z0</accession>
<dbReference type="VEuPathDB" id="VectorBase:GPPI046897"/>
<reference evidence="2" key="1">
    <citation type="submission" date="2015-01" db="EMBL/GenBank/DDBJ databases">
        <authorList>
            <person name="Aksoy S."/>
            <person name="Warren W."/>
            <person name="Wilson R.K."/>
        </authorList>
    </citation>
    <scope>NUCLEOTIDE SEQUENCE [LARGE SCALE GENOMIC DNA]</scope>
    <source>
        <strain evidence="2">IAEA</strain>
    </source>
</reference>
<organism evidence="1 2">
    <name type="scientific">Glossina palpalis gambiensis</name>
    <dbReference type="NCBI Taxonomy" id="67801"/>
    <lineage>
        <taxon>Eukaryota</taxon>
        <taxon>Metazoa</taxon>
        <taxon>Ecdysozoa</taxon>
        <taxon>Arthropoda</taxon>
        <taxon>Hexapoda</taxon>
        <taxon>Insecta</taxon>
        <taxon>Pterygota</taxon>
        <taxon>Neoptera</taxon>
        <taxon>Endopterygota</taxon>
        <taxon>Diptera</taxon>
        <taxon>Brachycera</taxon>
        <taxon>Muscomorpha</taxon>
        <taxon>Hippoboscoidea</taxon>
        <taxon>Glossinidae</taxon>
        <taxon>Glossina</taxon>
    </lineage>
</organism>
<dbReference type="EnsemblMetazoa" id="GPPI046897-RA">
    <property type="protein sequence ID" value="GPPI046897-PA"/>
    <property type="gene ID" value="GPPI046897"/>
</dbReference>
<dbReference type="AlphaFoldDB" id="A0A1B0C1Z0"/>
<protein>
    <submittedName>
        <fullName evidence="1">Uncharacterized protein</fullName>
    </submittedName>
</protein>